<evidence type="ECO:0000256" key="1">
    <source>
        <dbReference type="ARBA" id="ARBA00001936"/>
    </source>
</evidence>
<comment type="pathway">
    <text evidence="2">Carbohydrate degradation; glycolysis; pyruvate from D-glyceraldehyde 3-phosphate: step 3/5.</text>
</comment>
<dbReference type="Pfam" id="PF06415">
    <property type="entry name" value="iPGM_N"/>
    <property type="match status" value="1"/>
</dbReference>
<feature type="active site" description="Phosphoserine intermediate" evidence="9">
    <location>
        <position position="59"/>
    </location>
</feature>
<dbReference type="InterPro" id="IPR006124">
    <property type="entry name" value="Metalloenzyme"/>
</dbReference>
<dbReference type="NCBIfam" id="TIGR01307">
    <property type="entry name" value="pgm_bpd_ind"/>
    <property type="match status" value="1"/>
</dbReference>
<feature type="binding site" evidence="11">
    <location>
        <position position="59"/>
    </location>
    <ligand>
        <name>Mn(2+)</name>
        <dbReference type="ChEBI" id="CHEBI:29035"/>
        <label>2</label>
    </ligand>
</feature>
<feature type="domain" description="Metalloenzyme" evidence="12">
    <location>
        <begin position="3"/>
        <end position="463"/>
    </location>
</feature>
<dbReference type="InterPro" id="IPR011258">
    <property type="entry name" value="BPG-indep_PGM_N"/>
</dbReference>
<proteinExistence type="inferred from homology"/>
<keyword evidence="7 11" id="KW-0464">Manganese</keyword>
<keyword evidence="6" id="KW-0324">Glycolysis</keyword>
<reference evidence="14 15" key="2">
    <citation type="submission" date="2014-03" db="EMBL/GenBank/DDBJ databases">
        <title>The Genome Sequence of Anncaliia algerae insect isolate PRA339.</title>
        <authorList>
            <consortium name="The Broad Institute Genome Sequencing Platform"/>
            <consortium name="The Broad Institute Genome Sequencing Center for Infectious Disease"/>
            <person name="Cuomo C."/>
            <person name="Becnel J."/>
            <person name="Sanscrainte N."/>
            <person name="Walker B."/>
            <person name="Young S.K."/>
            <person name="Zeng Q."/>
            <person name="Gargeya S."/>
            <person name="Fitzgerald M."/>
            <person name="Haas B."/>
            <person name="Abouelleil A."/>
            <person name="Alvarado L."/>
            <person name="Arachchi H.M."/>
            <person name="Berlin A.M."/>
            <person name="Chapman S.B."/>
            <person name="Dewar J."/>
            <person name="Goldberg J."/>
            <person name="Griggs A."/>
            <person name="Gujja S."/>
            <person name="Hansen M."/>
            <person name="Howarth C."/>
            <person name="Imamovic A."/>
            <person name="Larimer J."/>
            <person name="McCowan C."/>
            <person name="Murphy C."/>
            <person name="Neiman D."/>
            <person name="Pearson M."/>
            <person name="Priest M."/>
            <person name="Roberts A."/>
            <person name="Saif S."/>
            <person name="Shea T."/>
            <person name="Sisk P."/>
            <person name="Sykes S."/>
            <person name="Wortman J."/>
            <person name="Nusbaum C."/>
            <person name="Birren B."/>
        </authorList>
    </citation>
    <scope>NUCLEOTIDE SEQUENCE [LARGE SCALE GENOMIC DNA]</scope>
    <source>
        <strain evidence="14 15">PRA339</strain>
    </source>
</reference>
<accession>A0A059EYN2</accession>
<evidence type="ECO:0000256" key="5">
    <source>
        <dbReference type="ARBA" id="ARBA00022723"/>
    </source>
</evidence>
<sequence>MRKTLLVILDGFGYTTKLKHKNPLFTAKLPFLKRQSKNGILIYAHGEHVGLQPDQMGNSEVGHLTIGAGRIILQDIMRINKVIEENALVNYLNEAKVFENDTIHFVGLLSDGGIHSHILHLKALIKECNSRIKNIYIHCIADGRDTAPRSFEKYFTDIENFCKGTSAKIASVSGRYFSMDRNENTERIEESYKMMTGDKEGIINYEVSVDENIKPVLLLKEGSIKKEDSVFFFNFRADRMKQIVRRFMKEHKNIYTMMVYDEEFQVTPLFKKEKVEKCLAQVIATKLNQCHIAETEKFAHVTYFLNGNEIIPFENEKREIVESPRVKNYEHTPEMSTRQVGEKIIKEIQNNTPFIVSNIASPDMIGHTGNYSATCRALEITDEVLSMVYDECKKNEYTMVITADHGNCEEMFDDKGGVATKHTKNKVPFIICSDVTNDDWSFKDTEYGLSDVAPTILELLSLEQPKEMTGKSLLKILK</sequence>
<dbReference type="EMBL" id="KK365226">
    <property type="protein sequence ID" value="KCZ79836.1"/>
    <property type="molecule type" value="Genomic_DNA"/>
</dbReference>
<feature type="binding site" evidence="11">
    <location>
        <position position="422"/>
    </location>
    <ligand>
        <name>Mn(2+)</name>
        <dbReference type="ChEBI" id="CHEBI:29035"/>
        <label>1</label>
    </ligand>
</feature>
<dbReference type="GO" id="GO:0005737">
    <property type="term" value="C:cytoplasm"/>
    <property type="evidence" value="ECO:0007669"/>
    <property type="project" value="InterPro"/>
</dbReference>
<dbReference type="GO" id="GO:0006096">
    <property type="term" value="P:glycolytic process"/>
    <property type="evidence" value="ECO:0007669"/>
    <property type="project" value="UniProtKB-UniPathway"/>
</dbReference>
<keyword evidence="15" id="KW-1185">Reference proteome</keyword>
<evidence type="ECO:0000256" key="3">
    <source>
        <dbReference type="ARBA" id="ARBA00008819"/>
    </source>
</evidence>
<dbReference type="UniPathway" id="UPA00109">
    <property type="reaction ID" value="UER00186"/>
</dbReference>
<feature type="binding site" evidence="10">
    <location>
        <position position="181"/>
    </location>
    <ligand>
        <name>substrate</name>
    </ligand>
</feature>
<dbReference type="InterPro" id="IPR036646">
    <property type="entry name" value="PGAM_B_sf"/>
</dbReference>
<dbReference type="OrthoDB" id="1886626at2759"/>
<feature type="binding site" evidence="10">
    <location>
        <position position="297"/>
    </location>
    <ligand>
        <name>substrate</name>
    </ligand>
</feature>
<dbReference type="HOGENOM" id="CLU_026099_2_0_1"/>
<dbReference type="PANTHER" id="PTHR31637:SF0">
    <property type="entry name" value="2,3-BISPHOSPHOGLYCERATE-INDEPENDENT PHOSPHOGLYCERATE MUTASE"/>
    <property type="match status" value="1"/>
</dbReference>
<evidence type="ECO:0000256" key="4">
    <source>
        <dbReference type="ARBA" id="ARBA00012026"/>
    </source>
</evidence>
<dbReference type="SUPFAM" id="SSF64158">
    <property type="entry name" value="2,3-Bisphosphoglycerate-independent phosphoglycerate mutase, substrate-binding domain"/>
    <property type="match status" value="1"/>
</dbReference>
<dbReference type="STRING" id="1288291.A0A059EYN2"/>
<dbReference type="AlphaFoldDB" id="A0A059EYN2"/>
<dbReference type="PANTHER" id="PTHR31637">
    <property type="entry name" value="2,3-BISPHOSPHOGLYCERATE-INDEPENDENT PHOSPHOGLYCERATE MUTASE"/>
    <property type="match status" value="1"/>
</dbReference>
<evidence type="ECO:0000259" key="13">
    <source>
        <dbReference type="Pfam" id="PF06415"/>
    </source>
</evidence>
<feature type="binding site" evidence="11">
    <location>
        <position position="404"/>
    </location>
    <ligand>
        <name>Mn(2+)</name>
        <dbReference type="ChEBI" id="CHEBI:29035"/>
        <label>2</label>
    </ligand>
</feature>
<organism evidence="14 15">
    <name type="scientific">Anncaliia algerae PRA339</name>
    <dbReference type="NCBI Taxonomy" id="1288291"/>
    <lineage>
        <taxon>Eukaryota</taxon>
        <taxon>Fungi</taxon>
        <taxon>Fungi incertae sedis</taxon>
        <taxon>Microsporidia</taxon>
        <taxon>Tubulinosematoidea</taxon>
        <taxon>Tubulinosematidae</taxon>
        <taxon>Anncaliia</taxon>
    </lineage>
</organism>
<name>A0A059EYN2_9MICR</name>
<dbReference type="Pfam" id="PF01676">
    <property type="entry name" value="Metalloenzyme"/>
    <property type="match status" value="1"/>
</dbReference>
<evidence type="ECO:0000256" key="11">
    <source>
        <dbReference type="PIRSR" id="PIRSR001492-3"/>
    </source>
</evidence>
<dbReference type="GO" id="GO:0004619">
    <property type="term" value="F:phosphoglycerate mutase activity"/>
    <property type="evidence" value="ECO:0007669"/>
    <property type="project" value="UniProtKB-EC"/>
</dbReference>
<feature type="binding site" evidence="10">
    <location>
        <position position="115"/>
    </location>
    <ligand>
        <name>substrate</name>
    </ligand>
</feature>
<dbReference type="Proteomes" id="UP000030655">
    <property type="component" value="Unassembled WGS sequence"/>
</dbReference>
<keyword evidence="5 11" id="KW-0479">Metal-binding</keyword>
<evidence type="ECO:0000313" key="14">
    <source>
        <dbReference type="EMBL" id="KCZ79836.1"/>
    </source>
</evidence>
<dbReference type="CDD" id="cd16010">
    <property type="entry name" value="iPGM"/>
    <property type="match status" value="1"/>
</dbReference>
<feature type="binding site" evidence="10">
    <location>
        <position position="175"/>
    </location>
    <ligand>
        <name>substrate</name>
    </ligand>
</feature>
<dbReference type="GO" id="GO:0006007">
    <property type="term" value="P:glucose catabolic process"/>
    <property type="evidence" value="ECO:0007669"/>
    <property type="project" value="InterPro"/>
</dbReference>
<evidence type="ECO:0000256" key="9">
    <source>
        <dbReference type="PIRSR" id="PIRSR001492-1"/>
    </source>
</evidence>
<dbReference type="Gene3D" id="3.40.1450.10">
    <property type="entry name" value="BPG-independent phosphoglycerate mutase, domain B"/>
    <property type="match status" value="1"/>
</dbReference>
<dbReference type="VEuPathDB" id="MicrosporidiaDB:H312_02778"/>
<gene>
    <name evidence="14" type="ORF">H312_02778</name>
</gene>
<dbReference type="InterPro" id="IPR017850">
    <property type="entry name" value="Alkaline_phosphatase_core_sf"/>
</dbReference>
<feature type="binding site" evidence="11">
    <location>
        <position position="10"/>
    </location>
    <ligand>
        <name>Mn(2+)</name>
        <dbReference type="ChEBI" id="CHEBI:29035"/>
        <label>2</label>
    </ligand>
</feature>
<feature type="domain" description="BPG-independent PGAM N-terminal" evidence="13">
    <location>
        <begin position="80"/>
        <end position="257"/>
    </location>
</feature>
<keyword evidence="8" id="KW-0413">Isomerase</keyword>
<feature type="binding site" evidence="11">
    <location>
        <position position="405"/>
    </location>
    <ligand>
        <name>Mn(2+)</name>
        <dbReference type="ChEBI" id="CHEBI:29035"/>
        <label>2</label>
    </ligand>
</feature>
<dbReference type="GO" id="GO:0030145">
    <property type="term" value="F:manganese ion binding"/>
    <property type="evidence" value="ECO:0007669"/>
    <property type="project" value="InterPro"/>
</dbReference>
<protein>
    <recommendedName>
        <fullName evidence="4">phosphoglycerate mutase (2,3-diphosphoglycerate-independent)</fullName>
        <ecNumber evidence="4">5.4.2.12</ecNumber>
    </recommendedName>
</protein>
<feature type="binding site" evidence="11">
    <location>
        <position position="367"/>
    </location>
    <ligand>
        <name>Mn(2+)</name>
        <dbReference type="ChEBI" id="CHEBI:29035"/>
        <label>1</label>
    </ligand>
</feature>
<dbReference type="InterPro" id="IPR005995">
    <property type="entry name" value="Pgm_bpd_ind"/>
</dbReference>
<feature type="binding site" evidence="10">
    <location>
        <begin position="236"/>
        <end position="239"/>
    </location>
    <ligand>
        <name>substrate</name>
    </ligand>
</feature>
<dbReference type="PIRSF" id="PIRSF001492">
    <property type="entry name" value="IPGAM"/>
    <property type="match status" value="1"/>
</dbReference>
<evidence type="ECO:0000259" key="12">
    <source>
        <dbReference type="Pfam" id="PF01676"/>
    </source>
</evidence>
<evidence type="ECO:0000256" key="2">
    <source>
        <dbReference type="ARBA" id="ARBA00004798"/>
    </source>
</evidence>
<evidence type="ECO:0000256" key="6">
    <source>
        <dbReference type="ARBA" id="ARBA00023152"/>
    </source>
</evidence>
<evidence type="ECO:0000256" key="10">
    <source>
        <dbReference type="PIRSR" id="PIRSR001492-2"/>
    </source>
</evidence>
<evidence type="ECO:0000256" key="8">
    <source>
        <dbReference type="ARBA" id="ARBA00023235"/>
    </source>
</evidence>
<dbReference type="EC" id="5.4.2.12" evidence="4"/>
<reference evidence="15" key="1">
    <citation type="submission" date="2013-02" db="EMBL/GenBank/DDBJ databases">
        <authorList>
            <consortium name="The Broad Institute Genome Sequencing Platform"/>
            <person name="Cuomo C."/>
            <person name="Becnel J."/>
            <person name="Sanscrainte N."/>
            <person name="Walker B."/>
            <person name="Young S.K."/>
            <person name="Zeng Q."/>
            <person name="Gargeya S."/>
            <person name="Fitzgerald M."/>
            <person name="Haas B."/>
            <person name="Abouelleil A."/>
            <person name="Alvarado L."/>
            <person name="Arachchi H.M."/>
            <person name="Berlin A.M."/>
            <person name="Chapman S.B."/>
            <person name="Dewar J."/>
            <person name="Goldberg J."/>
            <person name="Griggs A."/>
            <person name="Gujja S."/>
            <person name="Hansen M."/>
            <person name="Howarth C."/>
            <person name="Imamovic A."/>
            <person name="Larimer J."/>
            <person name="McCowan C."/>
            <person name="Murphy C."/>
            <person name="Neiman D."/>
            <person name="Pearson M."/>
            <person name="Priest M."/>
            <person name="Roberts A."/>
            <person name="Saif S."/>
            <person name="Shea T."/>
            <person name="Sisk P."/>
            <person name="Sykes S."/>
            <person name="Wortman J."/>
            <person name="Nusbaum C."/>
            <person name="Birren B."/>
        </authorList>
    </citation>
    <scope>NUCLEOTIDE SEQUENCE [LARGE SCALE GENOMIC DNA]</scope>
    <source>
        <strain evidence="15">PRA339</strain>
    </source>
</reference>
<feature type="binding site" evidence="10">
    <location>
        <begin position="144"/>
        <end position="145"/>
    </location>
    <ligand>
        <name>substrate</name>
    </ligand>
</feature>
<comment type="similarity">
    <text evidence="3">Belongs to the BPG-independent phosphoglycerate mutase family.</text>
</comment>
<comment type="cofactor">
    <cofactor evidence="1">
        <name>Mn(2+)</name>
        <dbReference type="ChEBI" id="CHEBI:29035"/>
    </cofactor>
</comment>
<dbReference type="SUPFAM" id="SSF53649">
    <property type="entry name" value="Alkaline phosphatase-like"/>
    <property type="match status" value="1"/>
</dbReference>
<dbReference type="Gene3D" id="3.40.720.10">
    <property type="entry name" value="Alkaline Phosphatase, subunit A"/>
    <property type="match status" value="1"/>
</dbReference>
<evidence type="ECO:0000256" key="7">
    <source>
        <dbReference type="ARBA" id="ARBA00023211"/>
    </source>
</evidence>
<evidence type="ECO:0000313" key="15">
    <source>
        <dbReference type="Proteomes" id="UP000030655"/>
    </source>
</evidence>
<feature type="binding site" evidence="11">
    <location>
        <position position="363"/>
    </location>
    <ligand>
        <name>Mn(2+)</name>
        <dbReference type="ChEBI" id="CHEBI:29035"/>
        <label>1</label>
    </ligand>
</feature>